<evidence type="ECO:0000313" key="7">
    <source>
        <dbReference type="Proteomes" id="UP000885826"/>
    </source>
</evidence>
<reference evidence="6" key="1">
    <citation type="journal article" date="2020" name="mSystems">
        <title>Genome- and Community-Level Interaction Insights into Carbon Utilization and Element Cycling Functions of Hydrothermarchaeota in Hydrothermal Sediment.</title>
        <authorList>
            <person name="Zhou Z."/>
            <person name="Liu Y."/>
            <person name="Xu W."/>
            <person name="Pan J."/>
            <person name="Luo Z.H."/>
            <person name="Li M."/>
        </authorList>
    </citation>
    <scope>NUCLEOTIDE SEQUENCE</scope>
    <source>
        <strain evidence="6">HyVt-388</strain>
    </source>
</reference>
<evidence type="ECO:0000256" key="3">
    <source>
        <dbReference type="ARBA" id="ARBA00022723"/>
    </source>
</evidence>
<dbReference type="GO" id="GO:0051536">
    <property type="term" value="F:iron-sulfur cluster binding"/>
    <property type="evidence" value="ECO:0007669"/>
    <property type="project" value="UniProtKB-KW"/>
</dbReference>
<keyword evidence="3" id="KW-0479">Metal-binding</keyword>
<dbReference type="GO" id="GO:0003824">
    <property type="term" value="F:catalytic activity"/>
    <property type="evidence" value="ECO:0007669"/>
    <property type="project" value="InterPro"/>
</dbReference>
<keyword evidence="2" id="KW-0949">S-adenosyl-L-methionine</keyword>
<dbReference type="AlphaFoldDB" id="A0A9C9ENV8"/>
<dbReference type="GO" id="GO:0046872">
    <property type="term" value="F:metal ion binding"/>
    <property type="evidence" value="ECO:0007669"/>
    <property type="project" value="UniProtKB-KW"/>
</dbReference>
<evidence type="ECO:0000256" key="5">
    <source>
        <dbReference type="ARBA" id="ARBA00023014"/>
    </source>
</evidence>
<dbReference type="PANTHER" id="PTHR43409">
    <property type="entry name" value="ANAEROBIC MAGNESIUM-PROTOPORPHYRIN IX MONOMETHYL ESTER CYCLASE-RELATED"/>
    <property type="match status" value="1"/>
</dbReference>
<keyword evidence="5" id="KW-0411">Iron-sulfur</keyword>
<dbReference type="SUPFAM" id="SSF102114">
    <property type="entry name" value="Radical SAM enzymes"/>
    <property type="match status" value="1"/>
</dbReference>
<dbReference type="SFLD" id="SFLDG01082">
    <property type="entry name" value="B12-binding_domain_containing"/>
    <property type="match status" value="1"/>
</dbReference>
<dbReference type="Proteomes" id="UP000885826">
    <property type="component" value="Unassembled WGS sequence"/>
</dbReference>
<accession>A0A9C9ENV8</accession>
<gene>
    <name evidence="6" type="ORF">ENI34_06550</name>
</gene>
<keyword evidence="4" id="KW-0408">Iron</keyword>
<dbReference type="PANTHER" id="PTHR43409:SF7">
    <property type="entry name" value="BLL1977 PROTEIN"/>
    <property type="match status" value="1"/>
</dbReference>
<dbReference type="InterPro" id="IPR051198">
    <property type="entry name" value="BchE-like"/>
</dbReference>
<organism evidence="6 7">
    <name type="scientific">candidate division WOR-3 bacterium</name>
    <dbReference type="NCBI Taxonomy" id="2052148"/>
    <lineage>
        <taxon>Bacteria</taxon>
        <taxon>Bacteria division WOR-3</taxon>
    </lineage>
</organism>
<dbReference type="InterPro" id="IPR058240">
    <property type="entry name" value="rSAM_sf"/>
</dbReference>
<comment type="cofactor">
    <cofactor evidence="1">
        <name>[4Fe-4S] cluster</name>
        <dbReference type="ChEBI" id="CHEBI:49883"/>
    </cofactor>
</comment>
<evidence type="ECO:0000313" key="6">
    <source>
        <dbReference type="EMBL" id="HEC78786.1"/>
    </source>
</evidence>
<sequence length="433" mass="51925">MKVLFYNPAPIQKRYVPFEAIKGSAFFRRPNYDAMRLAFLIKNDEFVYYDERIEEKPQFKPDIVVVNVPLNLSRYIATTIRKKWHRTKIICYGFYSTLFPEENKKFADVVVVGDIVNIWDRILSDAKNGRLEKLYLSKAPPRFNLNREIEKKYGFTPLLSQMRISFGCTCSGDHKDFCYENIMYKKFTLWKLSEAVREISRIKRKIIFMRDDDFLYDLDYALKFLERCWRYKRMWIFQTGGALFKQPRIFSFLRDNGVRIIHLKEDWLGDDLVNKIKDKDYRKEKMRQVGMLHKKKIACGCKLRLGFPGEDFSFYQRLFAFLKKIKIDFIKLTVQTPLPGTDTYRKYRRKGLIAKDLTLYDQWMPVVHIPGITPQALYSWMEWLRDSFYSWDSILIRNILVSPRLGFYNTVFFYLIPNLSYRNNFLEKVGYPP</sequence>
<proteinExistence type="predicted"/>
<dbReference type="SFLD" id="SFLDS00029">
    <property type="entry name" value="Radical_SAM"/>
    <property type="match status" value="1"/>
</dbReference>
<dbReference type="EMBL" id="DRIG01000069">
    <property type="protein sequence ID" value="HEC78786.1"/>
    <property type="molecule type" value="Genomic_DNA"/>
</dbReference>
<evidence type="ECO:0008006" key="8">
    <source>
        <dbReference type="Google" id="ProtNLM"/>
    </source>
</evidence>
<comment type="caution">
    <text evidence="6">The sequence shown here is derived from an EMBL/GenBank/DDBJ whole genome shotgun (WGS) entry which is preliminary data.</text>
</comment>
<evidence type="ECO:0000256" key="2">
    <source>
        <dbReference type="ARBA" id="ARBA00022691"/>
    </source>
</evidence>
<evidence type="ECO:0000256" key="4">
    <source>
        <dbReference type="ARBA" id="ARBA00023004"/>
    </source>
</evidence>
<dbReference type="GO" id="GO:0005829">
    <property type="term" value="C:cytosol"/>
    <property type="evidence" value="ECO:0007669"/>
    <property type="project" value="TreeGrafter"/>
</dbReference>
<dbReference type="InterPro" id="IPR007197">
    <property type="entry name" value="rSAM"/>
</dbReference>
<protein>
    <recommendedName>
        <fullName evidence="8">Radical SAM protein</fullName>
    </recommendedName>
</protein>
<evidence type="ECO:0000256" key="1">
    <source>
        <dbReference type="ARBA" id="ARBA00001966"/>
    </source>
</evidence>
<name>A0A9C9ENV8_UNCW3</name>